<keyword evidence="5" id="KW-0234">DNA repair</keyword>
<dbReference type="PANTHER" id="PTHR12749:SF0">
    <property type="entry name" value="DNA EXCISION REPAIR PROTEIN ERCC-1"/>
    <property type="match status" value="1"/>
</dbReference>
<comment type="similarity">
    <text evidence="2">Belongs to the ERCC1/RAD10/SWI10 family.</text>
</comment>
<dbReference type="GO" id="GO:0070522">
    <property type="term" value="C:ERCC4-ERCC1 complex"/>
    <property type="evidence" value="ECO:0007669"/>
    <property type="project" value="TreeGrafter"/>
</dbReference>
<name>A0A9W7CFC8_9STRA</name>
<organism evidence="9 10">
    <name type="scientific">Triparma verrucosa</name>
    <dbReference type="NCBI Taxonomy" id="1606542"/>
    <lineage>
        <taxon>Eukaryota</taxon>
        <taxon>Sar</taxon>
        <taxon>Stramenopiles</taxon>
        <taxon>Ochrophyta</taxon>
        <taxon>Bolidophyceae</taxon>
        <taxon>Parmales</taxon>
        <taxon>Triparmaceae</taxon>
        <taxon>Triparma</taxon>
    </lineage>
</organism>
<evidence type="ECO:0000256" key="3">
    <source>
        <dbReference type="ARBA" id="ARBA00022763"/>
    </source>
</evidence>
<dbReference type="Pfam" id="PF03834">
    <property type="entry name" value="Rad10"/>
    <property type="match status" value="1"/>
</dbReference>
<dbReference type="CDD" id="cd22325">
    <property type="entry name" value="ERCC1_C-like"/>
    <property type="match status" value="1"/>
</dbReference>
<dbReference type="InterPro" id="IPR004579">
    <property type="entry name" value="ERCC1/RAD10/SWI10"/>
</dbReference>
<accession>A0A9W7CFC8</accession>
<dbReference type="Proteomes" id="UP001165160">
    <property type="component" value="Unassembled WGS sequence"/>
</dbReference>
<keyword evidence="6" id="KW-0539">Nucleus</keyword>
<evidence type="ECO:0000256" key="2">
    <source>
        <dbReference type="ARBA" id="ARBA00008283"/>
    </source>
</evidence>
<feature type="compositionally biased region" description="Polar residues" evidence="7">
    <location>
        <begin position="66"/>
        <end position="78"/>
    </location>
</feature>
<dbReference type="GO" id="GO:0003684">
    <property type="term" value="F:damaged DNA binding"/>
    <property type="evidence" value="ECO:0007669"/>
    <property type="project" value="InterPro"/>
</dbReference>
<comment type="caution">
    <text evidence="9">The sequence shown here is derived from an EMBL/GenBank/DDBJ whole genome shotgun (WGS) entry which is preliminary data.</text>
</comment>
<dbReference type="InterPro" id="IPR047260">
    <property type="entry name" value="ERCC1-like_central_dom"/>
</dbReference>
<feature type="region of interest" description="Disordered" evidence="7">
    <location>
        <begin position="21"/>
        <end position="176"/>
    </location>
</feature>
<proteinExistence type="inferred from homology"/>
<feature type="compositionally biased region" description="Pro residues" evidence="7">
    <location>
        <begin position="33"/>
        <end position="45"/>
    </location>
</feature>
<dbReference type="Gene3D" id="1.10.150.20">
    <property type="entry name" value="5' to 3' exonuclease, C-terminal subdomain"/>
    <property type="match status" value="1"/>
</dbReference>
<evidence type="ECO:0000259" key="8">
    <source>
        <dbReference type="Pfam" id="PF03834"/>
    </source>
</evidence>
<dbReference type="GO" id="GO:0003697">
    <property type="term" value="F:single-stranded DNA binding"/>
    <property type="evidence" value="ECO:0007669"/>
    <property type="project" value="TreeGrafter"/>
</dbReference>
<evidence type="ECO:0000256" key="6">
    <source>
        <dbReference type="ARBA" id="ARBA00023242"/>
    </source>
</evidence>
<keyword evidence="3" id="KW-0227">DNA damage</keyword>
<evidence type="ECO:0000256" key="4">
    <source>
        <dbReference type="ARBA" id="ARBA00023125"/>
    </source>
</evidence>
<dbReference type="GO" id="GO:0000110">
    <property type="term" value="C:nucleotide-excision repair factor 1 complex"/>
    <property type="evidence" value="ECO:0007669"/>
    <property type="project" value="TreeGrafter"/>
</dbReference>
<dbReference type="InterPro" id="IPR011335">
    <property type="entry name" value="Restrct_endonuc-II-like"/>
</dbReference>
<evidence type="ECO:0000256" key="7">
    <source>
        <dbReference type="SAM" id="MobiDB-lite"/>
    </source>
</evidence>
<feature type="compositionally biased region" description="Low complexity" evidence="7">
    <location>
        <begin position="83"/>
        <end position="92"/>
    </location>
</feature>
<feature type="domain" description="ERCC1-like central" evidence="8">
    <location>
        <begin position="192"/>
        <end position="301"/>
    </location>
</feature>
<keyword evidence="4" id="KW-0238">DNA-binding</keyword>
<gene>
    <name evidence="9" type="ORF">TrVE_jg12046</name>
</gene>
<feature type="region of interest" description="Disordered" evidence="7">
    <location>
        <begin position="312"/>
        <end position="332"/>
    </location>
</feature>
<dbReference type="AlphaFoldDB" id="A0A9W7CFC8"/>
<feature type="compositionally biased region" description="Low complexity" evidence="7">
    <location>
        <begin position="46"/>
        <end position="62"/>
    </location>
</feature>
<dbReference type="Gene3D" id="3.40.50.10130">
    <property type="match status" value="1"/>
</dbReference>
<evidence type="ECO:0000313" key="10">
    <source>
        <dbReference type="Proteomes" id="UP001165160"/>
    </source>
</evidence>
<comment type="subcellular location">
    <subcellularLocation>
        <location evidence="1">Nucleus</location>
    </subcellularLocation>
</comment>
<evidence type="ECO:0000313" key="9">
    <source>
        <dbReference type="EMBL" id="GMI03571.1"/>
    </source>
</evidence>
<dbReference type="InterPro" id="IPR010994">
    <property type="entry name" value="RuvA_2-like"/>
</dbReference>
<dbReference type="GO" id="GO:0006312">
    <property type="term" value="P:mitotic recombination"/>
    <property type="evidence" value="ECO:0007669"/>
    <property type="project" value="TreeGrafter"/>
</dbReference>
<feature type="compositionally biased region" description="Polar residues" evidence="7">
    <location>
        <begin position="122"/>
        <end position="157"/>
    </location>
</feature>
<protein>
    <recommendedName>
        <fullName evidence="8">ERCC1-like central domain-containing protein</fullName>
    </recommendedName>
</protein>
<sequence>MWNQFLPSSIEASKASLARTEKALAVPKMPPKKSSPPPPPAPKPAPATATTATTTTKKPVAAFNPYKQQSNAPPSRQVKNPYASVSVSGSGAIANTNISNKRQKPTPANNNKNNSNKPDPFSTETPYSPTKYTLSQTFAPSSTSGFHHSNGPVSNSVRGALSGPNPQTAVNNRESHSTLDPRYLHVNSQLDTEKHPLLHLLNSIPYRVSPIVPDFIMGATRCAIFCELNYHLLNPDYIQRRVDELRGDFDLRVILIHATKENVASHQNVMTKLAVMAMKNETSLIICETLEECVRWLESFKIYENKPTTMIEPSEDGYKPHASSLNKRGGKGETVEEAFRNRAINGITTVHSLNRTDASMLLKEFKTFGKVCTAESGELSLVEGLGGKKVKRLREIITKPWRTAKDKVDVDATTTTTTK</sequence>
<dbReference type="PANTHER" id="PTHR12749">
    <property type="entry name" value="EXCISION REPAIR CROSS-COMPLEMENTING 1 ERCC1"/>
    <property type="match status" value="1"/>
</dbReference>
<evidence type="ECO:0000256" key="5">
    <source>
        <dbReference type="ARBA" id="ARBA00023204"/>
    </source>
</evidence>
<evidence type="ECO:0000256" key="1">
    <source>
        <dbReference type="ARBA" id="ARBA00004123"/>
    </source>
</evidence>
<dbReference type="GO" id="GO:0006302">
    <property type="term" value="P:double-strand break repair"/>
    <property type="evidence" value="ECO:0007669"/>
    <property type="project" value="UniProtKB-ARBA"/>
</dbReference>
<dbReference type="SUPFAM" id="SSF52980">
    <property type="entry name" value="Restriction endonuclease-like"/>
    <property type="match status" value="1"/>
</dbReference>
<dbReference type="SUPFAM" id="SSF47781">
    <property type="entry name" value="RuvA domain 2-like"/>
    <property type="match status" value="1"/>
</dbReference>
<reference evidence="10" key="1">
    <citation type="journal article" date="2023" name="Commun. Biol.">
        <title>Genome analysis of Parmales, the sister group of diatoms, reveals the evolutionary specialization of diatoms from phago-mixotrophs to photoautotrophs.</title>
        <authorList>
            <person name="Ban H."/>
            <person name="Sato S."/>
            <person name="Yoshikawa S."/>
            <person name="Yamada K."/>
            <person name="Nakamura Y."/>
            <person name="Ichinomiya M."/>
            <person name="Sato N."/>
            <person name="Blanc-Mathieu R."/>
            <person name="Endo H."/>
            <person name="Kuwata A."/>
            <person name="Ogata H."/>
        </authorList>
    </citation>
    <scope>NUCLEOTIDE SEQUENCE [LARGE SCALE GENOMIC DNA]</scope>
    <source>
        <strain evidence="10">NIES 3699</strain>
    </source>
</reference>
<dbReference type="GO" id="GO:0070914">
    <property type="term" value="P:UV-damage excision repair"/>
    <property type="evidence" value="ECO:0007669"/>
    <property type="project" value="TreeGrafter"/>
</dbReference>
<dbReference type="EMBL" id="BRXX01000303">
    <property type="protein sequence ID" value="GMI03571.1"/>
    <property type="molecule type" value="Genomic_DNA"/>
</dbReference>
<keyword evidence="10" id="KW-1185">Reference proteome</keyword>